<dbReference type="GO" id="GO:0016020">
    <property type="term" value="C:membrane"/>
    <property type="evidence" value="ECO:0007669"/>
    <property type="project" value="UniProtKB-SubCell"/>
</dbReference>
<sequence>MEADYPAFENPLCGELKHIYQRIKETYKEIKEDLTPYKDDRYYRLAPMRLYTLSKRHFVLVFVVFFICFGLTVLIGIAGKIFFTFSSNFLKLTKSFPLSSPPVSTYNQQLWLTCTVHLDLKISFIMSVTIRGVLKNGSVRYYNRETHNRTRVFNCAKDCDEIIVVHLGYLNFTRYNIVVTFDKFPERYHLSYNFTWKTYNPAFSQVEIWFRFVFVVFTFIVTCLFAHSLRKFSMRDWGIEQKWMSILLPLLLLYNDPFFPLSFLINSWFPGMLDDLFQSLFLCALLLFWLCVYHGIRVQGERKCMTFYFPKFLIVGLLWLASVTLGIWQTVNELHDPTYQYEIDTSNFQGMKIFFLVVATVYILYLLFLIIRACSELRNMPYVDLRLKFLTALTLVVLIISIAIFYLRFGAQVLQDNFVLSPAEFLSFYGLLNFYLYTLAFVYSPSKNALYESQLKDNPAFSMLNDSDDDVIYGSDYEEMPLQNGQAIRAKFKEESDSD</sequence>
<name>A0A8C6VB90_NAJNA</name>
<feature type="transmembrane region" description="Helical" evidence="5">
    <location>
        <begin position="351"/>
        <end position="375"/>
    </location>
</feature>
<feature type="transmembrane region" description="Helical" evidence="5">
    <location>
        <begin position="308"/>
        <end position="331"/>
    </location>
</feature>
<dbReference type="InterPro" id="IPR054077">
    <property type="entry name" value="TMEM181_GOLD"/>
</dbReference>
<comment type="subcellular location">
    <subcellularLocation>
        <location evidence="1">Membrane</location>
        <topology evidence="1">Multi-pass membrane protein</topology>
    </subcellularLocation>
</comment>
<evidence type="ECO:0000256" key="1">
    <source>
        <dbReference type="ARBA" id="ARBA00004141"/>
    </source>
</evidence>
<protein>
    <submittedName>
        <fullName evidence="8">Transmembrane protein 181</fullName>
    </submittedName>
</protein>
<feature type="transmembrane region" description="Helical" evidence="5">
    <location>
        <begin position="387"/>
        <end position="406"/>
    </location>
</feature>
<dbReference type="OrthoDB" id="28186at2759"/>
<feature type="transmembrane region" description="Helical" evidence="5">
    <location>
        <begin position="58"/>
        <end position="83"/>
    </location>
</feature>
<evidence type="ECO:0000313" key="9">
    <source>
        <dbReference type="Proteomes" id="UP000694559"/>
    </source>
</evidence>
<dbReference type="Pfam" id="PF21885">
    <property type="entry name" value="TMEM181_GOLD"/>
    <property type="match status" value="1"/>
</dbReference>
<dbReference type="PANTHER" id="PTHR31918">
    <property type="entry name" value="TRANSMEMBRANE PROTEIN 181"/>
    <property type="match status" value="1"/>
</dbReference>
<reference evidence="8" key="1">
    <citation type="submission" date="2025-08" db="UniProtKB">
        <authorList>
            <consortium name="Ensembl"/>
        </authorList>
    </citation>
    <scope>IDENTIFICATION</scope>
</reference>
<evidence type="ECO:0000256" key="4">
    <source>
        <dbReference type="ARBA" id="ARBA00023136"/>
    </source>
</evidence>
<dbReference type="GO" id="GO:0015643">
    <property type="term" value="F:toxic substance binding"/>
    <property type="evidence" value="ECO:0007669"/>
    <property type="project" value="Ensembl"/>
</dbReference>
<evidence type="ECO:0000313" key="8">
    <source>
        <dbReference type="Ensembl" id="ENSNNAP00000000016.1"/>
    </source>
</evidence>
<keyword evidence="3 5" id="KW-1133">Transmembrane helix</keyword>
<dbReference type="InterPro" id="IPR040416">
    <property type="entry name" value="TMEM181"/>
</dbReference>
<evidence type="ECO:0000256" key="2">
    <source>
        <dbReference type="ARBA" id="ARBA00022692"/>
    </source>
</evidence>
<dbReference type="PANTHER" id="PTHR31918:SF1">
    <property type="entry name" value="TRANSMEMBRANE PROTEIN 181"/>
    <property type="match status" value="1"/>
</dbReference>
<evidence type="ECO:0000256" key="3">
    <source>
        <dbReference type="ARBA" id="ARBA00022989"/>
    </source>
</evidence>
<feature type="transmembrane region" description="Helical" evidence="5">
    <location>
        <begin position="208"/>
        <end position="226"/>
    </location>
</feature>
<dbReference type="Pfam" id="PF06664">
    <property type="entry name" value="WLS-like_TM"/>
    <property type="match status" value="1"/>
</dbReference>
<evidence type="ECO:0000259" key="6">
    <source>
        <dbReference type="Pfam" id="PF06664"/>
    </source>
</evidence>
<evidence type="ECO:0000256" key="5">
    <source>
        <dbReference type="SAM" id="Phobius"/>
    </source>
</evidence>
<keyword evidence="9" id="KW-1185">Reference proteome</keyword>
<reference evidence="8" key="2">
    <citation type="submission" date="2025-09" db="UniProtKB">
        <authorList>
            <consortium name="Ensembl"/>
        </authorList>
    </citation>
    <scope>IDENTIFICATION</scope>
</reference>
<feature type="domain" description="Wntless-like transmembrane" evidence="6">
    <location>
        <begin position="200"/>
        <end position="447"/>
    </location>
</feature>
<dbReference type="InterPro" id="IPR047843">
    <property type="entry name" value="WLS-like_TM"/>
</dbReference>
<dbReference type="OMA" id="QLWVIAK"/>
<proteinExistence type="predicted"/>
<evidence type="ECO:0000259" key="7">
    <source>
        <dbReference type="Pfam" id="PF21885"/>
    </source>
</evidence>
<dbReference type="AlphaFoldDB" id="A0A8C6VB90"/>
<keyword evidence="4 5" id="KW-0472">Membrane</keyword>
<feature type="transmembrane region" description="Helical" evidence="5">
    <location>
        <begin position="426"/>
        <end position="444"/>
    </location>
</feature>
<dbReference type="Ensembl" id="ENSNNAT00000000021.1">
    <property type="protein sequence ID" value="ENSNNAP00000000016.1"/>
    <property type="gene ID" value="ENSNNAG00000000013.1"/>
</dbReference>
<feature type="transmembrane region" description="Helical" evidence="5">
    <location>
        <begin position="277"/>
        <end position="296"/>
    </location>
</feature>
<gene>
    <name evidence="8" type="primary">TMEM181</name>
</gene>
<feature type="domain" description="TMEM181 GOLD" evidence="7">
    <location>
        <begin position="95"/>
        <end position="199"/>
    </location>
</feature>
<dbReference type="GeneTree" id="ENSGT00390000007183"/>
<organism evidence="8 9">
    <name type="scientific">Naja naja</name>
    <name type="common">Indian cobra</name>
    <dbReference type="NCBI Taxonomy" id="35670"/>
    <lineage>
        <taxon>Eukaryota</taxon>
        <taxon>Metazoa</taxon>
        <taxon>Chordata</taxon>
        <taxon>Craniata</taxon>
        <taxon>Vertebrata</taxon>
        <taxon>Euteleostomi</taxon>
        <taxon>Lepidosauria</taxon>
        <taxon>Squamata</taxon>
        <taxon>Bifurcata</taxon>
        <taxon>Unidentata</taxon>
        <taxon>Episquamata</taxon>
        <taxon>Toxicofera</taxon>
        <taxon>Serpentes</taxon>
        <taxon>Colubroidea</taxon>
        <taxon>Elapidae</taxon>
        <taxon>Elapinae</taxon>
        <taxon>Naja</taxon>
    </lineage>
</organism>
<accession>A0A8C6VB90</accession>
<dbReference type="Proteomes" id="UP000694559">
    <property type="component" value="Unplaced"/>
</dbReference>
<keyword evidence="2 5" id="KW-0812">Transmembrane</keyword>
<feature type="transmembrane region" description="Helical" evidence="5">
    <location>
        <begin position="246"/>
        <end position="265"/>
    </location>
</feature>